<proteinExistence type="predicted"/>
<sequence length="168" mass="17499">MAEHLARTAGFPTYLPWPLAAGWRVADFGAVGEPGRPRATLVSVHGVSPDDGGVSLTTIAEEPGCGLGAKVAGTVQTDPGADIANRRADARLRVGGSTVPMWTVSTHEVSGELDRSVLAGEADGRWLWLVVRPASALLLMHEAWHFADASGIGAPLLAVPFGSAPTEW</sequence>
<reference evidence="1 2" key="1">
    <citation type="submission" date="2019-03" db="EMBL/GenBank/DDBJ databases">
        <authorList>
            <person name="Kim M.K.M."/>
        </authorList>
    </citation>
    <scope>NUCLEOTIDE SEQUENCE [LARGE SCALE GENOMIC DNA]</scope>
    <source>
        <strain evidence="1 2">18JY15-6</strain>
    </source>
</reference>
<keyword evidence="2" id="KW-1185">Reference proteome</keyword>
<dbReference type="Pfam" id="PF20544">
    <property type="entry name" value="DUF6758"/>
    <property type="match status" value="1"/>
</dbReference>
<protein>
    <submittedName>
        <fullName evidence="1">Uncharacterized protein</fullName>
    </submittedName>
</protein>
<gene>
    <name evidence="1" type="ORF">EPD65_12740</name>
</gene>
<organism evidence="1 2">
    <name type="scientific">Nocardioides jejuensis</name>
    <dbReference type="NCBI Taxonomy" id="2502782"/>
    <lineage>
        <taxon>Bacteria</taxon>
        <taxon>Bacillati</taxon>
        <taxon>Actinomycetota</taxon>
        <taxon>Actinomycetes</taxon>
        <taxon>Propionibacteriales</taxon>
        <taxon>Nocardioidaceae</taxon>
        <taxon>Nocardioides</taxon>
    </lineage>
</organism>
<evidence type="ECO:0000313" key="1">
    <source>
        <dbReference type="EMBL" id="TCJ22460.1"/>
    </source>
</evidence>
<dbReference type="InterPro" id="IPR046646">
    <property type="entry name" value="DUF6758"/>
</dbReference>
<name>A0A4R1BWR8_9ACTN</name>
<dbReference type="Proteomes" id="UP000295453">
    <property type="component" value="Unassembled WGS sequence"/>
</dbReference>
<evidence type="ECO:0000313" key="2">
    <source>
        <dbReference type="Proteomes" id="UP000295453"/>
    </source>
</evidence>
<comment type="caution">
    <text evidence="1">The sequence shown here is derived from an EMBL/GenBank/DDBJ whole genome shotgun (WGS) entry which is preliminary data.</text>
</comment>
<dbReference type="EMBL" id="SJZJ01000023">
    <property type="protein sequence ID" value="TCJ22460.1"/>
    <property type="molecule type" value="Genomic_DNA"/>
</dbReference>
<dbReference type="AlphaFoldDB" id="A0A4R1BWR8"/>
<accession>A0A4R1BWR8</accession>
<dbReference type="OrthoDB" id="5179979at2"/>